<evidence type="ECO:0000313" key="2">
    <source>
        <dbReference type="Proteomes" id="UP001064048"/>
    </source>
</evidence>
<comment type="caution">
    <text evidence="1">The sequence shown here is derived from an EMBL/GenBank/DDBJ whole genome shotgun (WGS) entry which is preliminary data.</text>
</comment>
<gene>
    <name evidence="1" type="ORF">MSG28_013471</name>
</gene>
<protein>
    <submittedName>
        <fullName evidence="1">Uncharacterized protein</fullName>
    </submittedName>
</protein>
<dbReference type="Proteomes" id="UP001064048">
    <property type="component" value="Chromosome 23"/>
</dbReference>
<name>A0ACC0KU08_CHOFU</name>
<dbReference type="EMBL" id="CM046123">
    <property type="protein sequence ID" value="KAI8439795.1"/>
    <property type="molecule type" value="Genomic_DNA"/>
</dbReference>
<organism evidence="1 2">
    <name type="scientific">Choristoneura fumiferana</name>
    <name type="common">Spruce budworm moth</name>
    <name type="synonym">Archips fumiferana</name>
    <dbReference type="NCBI Taxonomy" id="7141"/>
    <lineage>
        <taxon>Eukaryota</taxon>
        <taxon>Metazoa</taxon>
        <taxon>Ecdysozoa</taxon>
        <taxon>Arthropoda</taxon>
        <taxon>Hexapoda</taxon>
        <taxon>Insecta</taxon>
        <taxon>Pterygota</taxon>
        <taxon>Neoptera</taxon>
        <taxon>Endopterygota</taxon>
        <taxon>Lepidoptera</taxon>
        <taxon>Glossata</taxon>
        <taxon>Ditrysia</taxon>
        <taxon>Tortricoidea</taxon>
        <taxon>Tortricidae</taxon>
        <taxon>Tortricinae</taxon>
        <taxon>Choristoneura</taxon>
    </lineage>
</organism>
<reference evidence="1 2" key="1">
    <citation type="journal article" date="2022" name="Genome Biol. Evol.">
        <title>The Spruce Budworm Genome: Reconstructing the Evolutionary History of Antifreeze Proteins.</title>
        <authorList>
            <person name="Beliveau C."/>
            <person name="Gagne P."/>
            <person name="Picq S."/>
            <person name="Vernygora O."/>
            <person name="Keeling C.I."/>
            <person name="Pinkney K."/>
            <person name="Doucet D."/>
            <person name="Wen F."/>
            <person name="Johnston J.S."/>
            <person name="Maaroufi H."/>
            <person name="Boyle B."/>
            <person name="Laroche J."/>
            <person name="Dewar K."/>
            <person name="Juretic N."/>
            <person name="Blackburn G."/>
            <person name="Nisole A."/>
            <person name="Brunet B."/>
            <person name="Brandao M."/>
            <person name="Lumley L."/>
            <person name="Duan J."/>
            <person name="Quan G."/>
            <person name="Lucarotti C.J."/>
            <person name="Roe A.D."/>
            <person name="Sperling F.A.H."/>
            <person name="Levesque R.C."/>
            <person name="Cusson M."/>
        </authorList>
    </citation>
    <scope>NUCLEOTIDE SEQUENCE [LARGE SCALE GENOMIC DNA]</scope>
    <source>
        <strain evidence="1">Glfc:IPQL:Cfum</strain>
    </source>
</reference>
<accession>A0ACC0KU08</accession>
<proteinExistence type="predicted"/>
<sequence>MVPRNRRNTTSFGQKAALAMPPPPHQQPRHAHHKRAEVHVVARLQLEHPQRVSALPADVFHHICDCDGLPPPEGSREASTASQTLQAFQALPPTAPPPPGITNAENRRCPEVRKGRSGEAFIELCSHRLYQYLQNRTTRHIEFMKDLSDLCFGFTTEISVATPLSSSIRMLGGRLPHWILASLSLLRDSLRSSMVMGRTASWYSESESDSGLDESLKTNLFNQCVLPVMTYGAEMWTLGWGGPQIEVAQRAMERVLLVVSLKDRIWNEEIRQRTKIIDIAHRISQLKWQWAGHNSLRADNRWVQQGSVMSPSQSDMNCVFIMAVASWSWAVRVRRNDSISSTEQETNQALYYTSFFLALEKG</sequence>
<keyword evidence="2" id="KW-1185">Reference proteome</keyword>
<evidence type="ECO:0000313" key="1">
    <source>
        <dbReference type="EMBL" id="KAI8439795.1"/>
    </source>
</evidence>